<evidence type="ECO:0000256" key="5">
    <source>
        <dbReference type="ARBA" id="ARBA00022857"/>
    </source>
</evidence>
<comment type="similarity">
    <text evidence="2">Belongs to the FAD-binding monooxygenase family.</text>
</comment>
<dbReference type="PRINTS" id="PR00370">
    <property type="entry name" value="FMOXYGENASE"/>
</dbReference>
<dbReference type="RefSeq" id="WP_133827461.1">
    <property type="nucleotide sequence ID" value="NZ_BAABHR010000002.1"/>
</dbReference>
<evidence type="ECO:0000256" key="3">
    <source>
        <dbReference type="ARBA" id="ARBA00022630"/>
    </source>
</evidence>
<proteinExistence type="inferred from homology"/>
<evidence type="ECO:0000256" key="4">
    <source>
        <dbReference type="ARBA" id="ARBA00022827"/>
    </source>
</evidence>
<keyword evidence="3" id="KW-0285">Flavoprotein</keyword>
<dbReference type="InterPro" id="IPR050346">
    <property type="entry name" value="FMO-like"/>
</dbReference>
<dbReference type="GO" id="GO:0050661">
    <property type="term" value="F:NADP binding"/>
    <property type="evidence" value="ECO:0007669"/>
    <property type="project" value="InterPro"/>
</dbReference>
<dbReference type="EMBL" id="SNYO01000004">
    <property type="protein sequence ID" value="TDQ58643.1"/>
    <property type="molecule type" value="Genomic_DNA"/>
</dbReference>
<comment type="caution">
    <text evidence="7">The sequence shown here is derived from an EMBL/GenBank/DDBJ whole genome shotgun (WGS) entry which is preliminary data.</text>
</comment>
<accession>A0A4R6VAF1</accession>
<dbReference type="Pfam" id="PF00743">
    <property type="entry name" value="FMO-like"/>
    <property type="match status" value="1"/>
</dbReference>
<dbReference type="InterPro" id="IPR020946">
    <property type="entry name" value="Flavin_mOase-like"/>
</dbReference>
<dbReference type="PANTHER" id="PTHR23023">
    <property type="entry name" value="DIMETHYLANILINE MONOOXYGENASE"/>
    <property type="match status" value="1"/>
</dbReference>
<dbReference type="PIRSF" id="PIRSF000332">
    <property type="entry name" value="FMO"/>
    <property type="match status" value="1"/>
</dbReference>
<evidence type="ECO:0000256" key="2">
    <source>
        <dbReference type="ARBA" id="ARBA00010139"/>
    </source>
</evidence>
<gene>
    <name evidence="7" type="ORF">EV188_104390</name>
</gene>
<dbReference type="InterPro" id="IPR000960">
    <property type="entry name" value="Flavin_mOase"/>
</dbReference>
<dbReference type="GO" id="GO:0050660">
    <property type="term" value="F:flavin adenine dinucleotide binding"/>
    <property type="evidence" value="ECO:0007669"/>
    <property type="project" value="InterPro"/>
</dbReference>
<keyword evidence="6" id="KW-0560">Oxidoreductase</keyword>
<protein>
    <submittedName>
        <fullName evidence="7">Cation diffusion facilitator CzcD-associated flavoprotein CzcO</fullName>
    </submittedName>
</protein>
<evidence type="ECO:0000256" key="1">
    <source>
        <dbReference type="ARBA" id="ARBA00009183"/>
    </source>
</evidence>
<dbReference type="OrthoDB" id="5168853at2"/>
<organism evidence="7 8">
    <name type="scientific">Actinomycetospora succinea</name>
    <dbReference type="NCBI Taxonomy" id="663603"/>
    <lineage>
        <taxon>Bacteria</taxon>
        <taxon>Bacillati</taxon>
        <taxon>Actinomycetota</taxon>
        <taxon>Actinomycetes</taxon>
        <taxon>Pseudonocardiales</taxon>
        <taxon>Pseudonocardiaceae</taxon>
        <taxon>Actinomycetospora</taxon>
    </lineage>
</organism>
<dbReference type="AlphaFoldDB" id="A0A4R6VAF1"/>
<dbReference type="SUPFAM" id="SSF51905">
    <property type="entry name" value="FAD/NAD(P)-binding domain"/>
    <property type="match status" value="2"/>
</dbReference>
<comment type="similarity">
    <text evidence="1">Belongs to the FMO family.</text>
</comment>
<name>A0A4R6VAF1_9PSEU</name>
<dbReference type="InterPro" id="IPR036188">
    <property type="entry name" value="FAD/NAD-bd_sf"/>
</dbReference>
<keyword evidence="8" id="KW-1185">Reference proteome</keyword>
<reference evidence="7 8" key="1">
    <citation type="submission" date="2019-03" db="EMBL/GenBank/DDBJ databases">
        <title>Genomic Encyclopedia of Type Strains, Phase IV (KMG-IV): sequencing the most valuable type-strain genomes for metagenomic binning, comparative biology and taxonomic classification.</title>
        <authorList>
            <person name="Goeker M."/>
        </authorList>
    </citation>
    <scope>NUCLEOTIDE SEQUENCE [LARGE SCALE GENOMIC DNA]</scope>
    <source>
        <strain evidence="7 8">DSM 45775</strain>
    </source>
</reference>
<dbReference type="Proteomes" id="UP000295705">
    <property type="component" value="Unassembled WGS sequence"/>
</dbReference>
<evidence type="ECO:0000256" key="6">
    <source>
        <dbReference type="ARBA" id="ARBA00023002"/>
    </source>
</evidence>
<dbReference type="GO" id="GO:0004499">
    <property type="term" value="F:N,N-dimethylaniline monooxygenase activity"/>
    <property type="evidence" value="ECO:0007669"/>
    <property type="project" value="InterPro"/>
</dbReference>
<dbReference type="Gene3D" id="3.50.50.60">
    <property type="entry name" value="FAD/NAD(P)-binding domain"/>
    <property type="match status" value="2"/>
</dbReference>
<sequence length="497" mass="53636">MRIGIVGAGVAGLVTAKVLTEVGHDVVVYDRTPDVGGVWSATRRYPGLCTQSPRDTYAFSDFPMPRDLPEWPSGEQVQAYLEAYAAHTGVDRLLRLETEVTSAVPGDTGWVLETSAGTDTVDHLVVANGVFCEPSVPTFPGVEEFTAAGGQVVPATALHNAEQVRDRHVVVLGYGKTACDVAVAVGPTAASTTVVARQLVWKVPRFVGGFLNFKHLLLTRLGESLFRYRYLRGIEKFLHGPANGLRSRILDSLGPVSARQFGLKDLDLVPRGCFEDIVRGAIGLTTDGFYEAVRAGEIAVRRDRTIVRLLEKDGAPHLELDDGTVLRADTLVCATGFRQGVPFLPDDVVARLHDERGNFLLYRQILPTDVADVTFAGYNSSFFSPLNAEMAAAWVAAHLAGRVDLPSPAAMRLAVDEQIAFMDGATDGHHAHGTKIIPFSLHNVDEVLGDLDLDISRGARVKQYLNPVDPSAYAGVAPRLKERLAAPEPAQESLAQA</sequence>
<keyword evidence="4" id="KW-0274">FAD</keyword>
<evidence type="ECO:0000313" key="8">
    <source>
        <dbReference type="Proteomes" id="UP000295705"/>
    </source>
</evidence>
<keyword evidence="5" id="KW-0521">NADP</keyword>
<evidence type="ECO:0000313" key="7">
    <source>
        <dbReference type="EMBL" id="TDQ58643.1"/>
    </source>
</evidence>